<sequence>MKMKFLGKVVVGLGVLLGVGGVALASGTDAEAAQLYRAYNPNTGEHLYTANASEIPFVVKAGWRNEGYAWEAPSKGAPVYRMFNPNNGGDHHYTLNASERDHLKKVGWRYEGISWQSGGSTPVYRLYNPNAKSGTHHFTTLASEKNHLVKVGWRYEGVAFYSGKDQPTTPPKPTEPSKPTEPTIVSGWVGNTGKVFATYEEANQYGRAECLKEGSQYSRWVNITIVYSDGSKKYSVSLYEE</sequence>
<gene>
    <name evidence="2" type="ORF">P7D79_01370</name>
</gene>
<dbReference type="AlphaFoldDB" id="A0ABD5F4M5"/>
<organism evidence="2 3">
    <name type="scientific">Enterococcus avium</name>
    <name type="common">Streptococcus avium</name>
    <dbReference type="NCBI Taxonomy" id="33945"/>
    <lineage>
        <taxon>Bacteria</taxon>
        <taxon>Bacillati</taxon>
        <taxon>Bacillota</taxon>
        <taxon>Bacilli</taxon>
        <taxon>Lactobacillales</taxon>
        <taxon>Enterococcaceae</taxon>
        <taxon>Enterococcus</taxon>
    </lineage>
</organism>
<evidence type="ECO:0000313" key="2">
    <source>
        <dbReference type="EMBL" id="MDT2512871.1"/>
    </source>
</evidence>
<comment type="caution">
    <text evidence="2">The sequence shown here is derived from an EMBL/GenBank/DDBJ whole genome shotgun (WGS) entry which is preliminary data.</text>
</comment>
<evidence type="ECO:0000259" key="1">
    <source>
        <dbReference type="Pfam" id="PF18885"/>
    </source>
</evidence>
<protein>
    <recommendedName>
        <fullName evidence="1">DUF5648 domain-containing protein</fullName>
    </recommendedName>
</protein>
<dbReference type="InterPro" id="IPR043708">
    <property type="entry name" value="DUF5648"/>
</dbReference>
<proteinExistence type="predicted"/>
<dbReference type="Proteomes" id="UP001264335">
    <property type="component" value="Unassembled WGS sequence"/>
</dbReference>
<dbReference type="EMBL" id="JARPWY010000002">
    <property type="protein sequence ID" value="MDT2512871.1"/>
    <property type="molecule type" value="Genomic_DNA"/>
</dbReference>
<evidence type="ECO:0000313" key="3">
    <source>
        <dbReference type="Proteomes" id="UP001264335"/>
    </source>
</evidence>
<name>A0ABD5F4M5_ENTAV</name>
<dbReference type="RefSeq" id="WP_070503791.1">
    <property type="nucleotide sequence ID" value="NZ_CABGUH010000073.1"/>
</dbReference>
<accession>A0ABD5F4M5</accession>
<reference evidence="2 3" key="1">
    <citation type="submission" date="2023-03" db="EMBL/GenBank/DDBJ databases">
        <authorList>
            <person name="Shen W."/>
            <person name="Cai J."/>
        </authorList>
    </citation>
    <scope>NUCLEOTIDE SEQUENCE [LARGE SCALE GENOMIC DNA]</scope>
    <source>
        <strain evidence="2 3">Y2</strain>
    </source>
</reference>
<feature type="domain" description="DUF5648" evidence="1">
    <location>
        <begin position="34"/>
        <end position="162"/>
    </location>
</feature>
<dbReference type="Pfam" id="PF18885">
    <property type="entry name" value="DUF5648"/>
    <property type="match status" value="1"/>
</dbReference>